<evidence type="ECO:0000256" key="5">
    <source>
        <dbReference type="PROSITE-ProRule" id="PRU01248"/>
    </source>
</evidence>
<evidence type="ECO:0000259" key="6">
    <source>
        <dbReference type="PROSITE" id="PS51898"/>
    </source>
</evidence>
<dbReference type="InterPro" id="IPR002104">
    <property type="entry name" value="Integrase_catalytic"/>
</dbReference>
<protein>
    <submittedName>
        <fullName evidence="8">Tyrosine-type recombinase/integrase</fullName>
    </submittedName>
</protein>
<feature type="domain" description="Core-binding (CB)" evidence="7">
    <location>
        <begin position="36"/>
        <end position="115"/>
    </location>
</feature>
<dbReference type="EMBL" id="CP063458">
    <property type="protein sequence ID" value="QOV92089.1"/>
    <property type="molecule type" value="Genomic_DNA"/>
</dbReference>
<dbReference type="Proteomes" id="UP000593765">
    <property type="component" value="Chromosome"/>
</dbReference>
<dbReference type="GO" id="GO:0003677">
    <property type="term" value="F:DNA binding"/>
    <property type="evidence" value="ECO:0007669"/>
    <property type="project" value="UniProtKB-UniRule"/>
</dbReference>
<dbReference type="InterPro" id="IPR010998">
    <property type="entry name" value="Integrase_recombinase_N"/>
</dbReference>
<dbReference type="Pfam" id="PF02899">
    <property type="entry name" value="Phage_int_SAM_1"/>
    <property type="match status" value="1"/>
</dbReference>
<evidence type="ECO:0000256" key="3">
    <source>
        <dbReference type="ARBA" id="ARBA00023125"/>
    </source>
</evidence>
<evidence type="ECO:0000313" key="9">
    <source>
        <dbReference type="Proteomes" id="UP000593765"/>
    </source>
</evidence>
<dbReference type="Gene3D" id="1.10.443.10">
    <property type="entry name" value="Intergrase catalytic core"/>
    <property type="match status" value="1"/>
</dbReference>
<dbReference type="RefSeq" id="WP_206295419.1">
    <property type="nucleotide sequence ID" value="NZ_CP063458.1"/>
</dbReference>
<evidence type="ECO:0000256" key="4">
    <source>
        <dbReference type="ARBA" id="ARBA00023172"/>
    </source>
</evidence>
<keyword evidence="2" id="KW-0229">DNA integration</keyword>
<name>A0A7M2X388_9BACT</name>
<keyword evidence="3 5" id="KW-0238">DNA-binding</keyword>
<accession>A0A7M2X388</accession>
<dbReference type="InterPro" id="IPR050090">
    <property type="entry name" value="Tyrosine_recombinase_XerCD"/>
</dbReference>
<dbReference type="GO" id="GO:0006310">
    <property type="term" value="P:DNA recombination"/>
    <property type="evidence" value="ECO:0007669"/>
    <property type="project" value="UniProtKB-KW"/>
</dbReference>
<sequence>MTDADAWEAAFGSNGSSLANRFNFPVPAVIANAGPVAREKYIEYFTATIRNANTRRAYAVAVNRMLGWCDRHGIALPALRPTIVATYIEELMRTVSPATVKQHLAAIRDFCDYLVLGQVLPTNPCHAVRGPKHVVKSGKTPVLTQQQARELLDSIEVAHVHPLTGQVTANLIGLRDRALIAMMIYSFARIGAAVSMNVEDYWQNGKRWWFRLHEKGGKHHAVPAHHNAEQYLDAYLQATGIADQLKSPLFRTIPGHGGDVSDRRMTRNDALAMIKRRAKAAGMPRGTCCHTFRATGITAYLRGGGVLENAQTIAAHESPRTTRLYDRRSDEISPGEIERIVI</sequence>
<dbReference type="InterPro" id="IPR011010">
    <property type="entry name" value="DNA_brk_join_enz"/>
</dbReference>
<dbReference type="AlphaFoldDB" id="A0A7M2X388"/>
<dbReference type="PANTHER" id="PTHR30349:SF41">
    <property type="entry name" value="INTEGRASE_RECOMBINASE PROTEIN MJ0367-RELATED"/>
    <property type="match status" value="1"/>
</dbReference>
<dbReference type="KEGG" id="hbs:IPV69_12340"/>
<evidence type="ECO:0000313" key="8">
    <source>
        <dbReference type="EMBL" id="QOV92089.1"/>
    </source>
</evidence>
<dbReference type="PROSITE" id="PS51900">
    <property type="entry name" value="CB"/>
    <property type="match status" value="1"/>
</dbReference>
<dbReference type="PROSITE" id="PS51898">
    <property type="entry name" value="TYR_RECOMBINASE"/>
    <property type="match status" value="1"/>
</dbReference>
<reference evidence="8 9" key="1">
    <citation type="submission" date="2020-10" db="EMBL/GenBank/DDBJ databases">
        <title>Wide distribution of Phycisphaera-like planctomycetes from WD2101 soil group in peatlands and genome analysis of the first cultivated representative.</title>
        <authorList>
            <person name="Dedysh S.N."/>
            <person name="Beletsky A.V."/>
            <person name="Ivanova A."/>
            <person name="Kulichevskaya I.S."/>
            <person name="Suzina N.E."/>
            <person name="Philippov D.A."/>
            <person name="Rakitin A.L."/>
            <person name="Mardanov A.V."/>
            <person name="Ravin N.V."/>
        </authorList>
    </citation>
    <scope>NUCLEOTIDE SEQUENCE [LARGE SCALE GENOMIC DNA]</scope>
    <source>
        <strain evidence="8 9">M1803</strain>
    </source>
</reference>
<dbReference type="InterPro" id="IPR013762">
    <property type="entry name" value="Integrase-like_cat_sf"/>
</dbReference>
<dbReference type="GO" id="GO:0015074">
    <property type="term" value="P:DNA integration"/>
    <property type="evidence" value="ECO:0007669"/>
    <property type="project" value="UniProtKB-KW"/>
</dbReference>
<comment type="similarity">
    <text evidence="1">Belongs to the 'phage' integrase family.</text>
</comment>
<dbReference type="InterPro" id="IPR004107">
    <property type="entry name" value="Integrase_SAM-like_N"/>
</dbReference>
<organism evidence="8 9">
    <name type="scientific">Humisphaera borealis</name>
    <dbReference type="NCBI Taxonomy" id="2807512"/>
    <lineage>
        <taxon>Bacteria</taxon>
        <taxon>Pseudomonadati</taxon>
        <taxon>Planctomycetota</taxon>
        <taxon>Phycisphaerae</taxon>
        <taxon>Tepidisphaerales</taxon>
        <taxon>Tepidisphaeraceae</taxon>
        <taxon>Humisphaera</taxon>
    </lineage>
</organism>
<dbReference type="Gene3D" id="1.10.150.130">
    <property type="match status" value="1"/>
</dbReference>
<gene>
    <name evidence="8" type="ORF">IPV69_12340</name>
</gene>
<evidence type="ECO:0000259" key="7">
    <source>
        <dbReference type="PROSITE" id="PS51900"/>
    </source>
</evidence>
<dbReference type="PANTHER" id="PTHR30349">
    <property type="entry name" value="PHAGE INTEGRASE-RELATED"/>
    <property type="match status" value="1"/>
</dbReference>
<keyword evidence="4" id="KW-0233">DNA recombination</keyword>
<dbReference type="Pfam" id="PF00589">
    <property type="entry name" value="Phage_integrase"/>
    <property type="match status" value="1"/>
</dbReference>
<evidence type="ECO:0000256" key="2">
    <source>
        <dbReference type="ARBA" id="ARBA00022908"/>
    </source>
</evidence>
<evidence type="ECO:0000256" key="1">
    <source>
        <dbReference type="ARBA" id="ARBA00008857"/>
    </source>
</evidence>
<dbReference type="InterPro" id="IPR044068">
    <property type="entry name" value="CB"/>
</dbReference>
<dbReference type="SUPFAM" id="SSF56349">
    <property type="entry name" value="DNA breaking-rejoining enzymes"/>
    <property type="match status" value="1"/>
</dbReference>
<keyword evidence="9" id="KW-1185">Reference proteome</keyword>
<proteinExistence type="inferred from homology"/>
<feature type="domain" description="Tyr recombinase" evidence="6">
    <location>
        <begin position="138"/>
        <end position="339"/>
    </location>
</feature>